<feature type="non-terminal residue" evidence="2">
    <location>
        <position position="1"/>
    </location>
</feature>
<evidence type="ECO:0000256" key="1">
    <source>
        <dbReference type="SAM" id="Phobius"/>
    </source>
</evidence>
<evidence type="ECO:0000313" key="3">
    <source>
        <dbReference type="Proteomes" id="UP000016660"/>
    </source>
</evidence>
<protein>
    <submittedName>
        <fullName evidence="2">Uncharacterized protein</fullName>
    </submittedName>
</protein>
<dbReference type="EMBL" id="AWUY01000210">
    <property type="protein sequence ID" value="ERJ74500.1"/>
    <property type="molecule type" value="Genomic_DNA"/>
</dbReference>
<keyword evidence="1" id="KW-0812">Transmembrane</keyword>
<gene>
    <name evidence="2" type="ORF">HMPREF0653_02201</name>
</gene>
<accession>A0ABN0NPZ5</accession>
<feature type="transmembrane region" description="Helical" evidence="1">
    <location>
        <begin position="27"/>
        <end position="46"/>
    </location>
</feature>
<proteinExistence type="predicted"/>
<comment type="caution">
    <text evidence="2">The sequence shown here is derived from an EMBL/GenBank/DDBJ whole genome shotgun (WGS) entry which is preliminary data.</text>
</comment>
<keyword evidence="1" id="KW-0472">Membrane</keyword>
<organism evidence="2 3">
    <name type="scientific">Prevotella disiens JCM 6334 = ATCC 29426</name>
    <dbReference type="NCBI Taxonomy" id="1235811"/>
    <lineage>
        <taxon>Bacteria</taxon>
        <taxon>Pseudomonadati</taxon>
        <taxon>Bacteroidota</taxon>
        <taxon>Bacteroidia</taxon>
        <taxon>Bacteroidales</taxon>
        <taxon>Prevotellaceae</taxon>
        <taxon>Prevotella</taxon>
    </lineage>
</organism>
<evidence type="ECO:0000313" key="2">
    <source>
        <dbReference type="EMBL" id="ERJ74500.1"/>
    </source>
</evidence>
<keyword evidence="1" id="KW-1133">Transmembrane helix</keyword>
<sequence length="51" mass="6185">VRNVINHAPTTKITPLRQKPRPLHKKIMPSTWIWWTAILPFCYFFCDYKKV</sequence>
<reference evidence="2 3" key="1">
    <citation type="submission" date="2013-06" db="EMBL/GenBank/DDBJ databases">
        <authorList>
            <person name="Weinstock G."/>
            <person name="Sodergren E."/>
            <person name="Lobos E.A."/>
            <person name="Fulton L."/>
            <person name="Fulton R."/>
            <person name="Courtney L."/>
            <person name="Fronick C."/>
            <person name="O'Laughlin M."/>
            <person name="Godfrey J."/>
            <person name="Wilson R.M."/>
            <person name="Miner T."/>
            <person name="Farmer C."/>
            <person name="Delehaunty K."/>
            <person name="Cordes M."/>
            <person name="Minx P."/>
            <person name="Tomlinson C."/>
            <person name="Chen J."/>
            <person name="Wollam A."/>
            <person name="Pepin K.H."/>
            <person name="Bhonagiri V."/>
            <person name="Zhang X."/>
            <person name="Warren W."/>
            <person name="Mitreva M."/>
            <person name="Mardis E.R."/>
            <person name="Wilson R.K."/>
        </authorList>
    </citation>
    <scope>NUCLEOTIDE SEQUENCE [LARGE SCALE GENOMIC DNA]</scope>
    <source>
        <strain evidence="2 3">ATCC 29426</strain>
    </source>
</reference>
<name>A0ABN0NPZ5_9BACT</name>
<keyword evidence="3" id="KW-1185">Reference proteome</keyword>
<dbReference type="Proteomes" id="UP000016660">
    <property type="component" value="Unassembled WGS sequence"/>
</dbReference>